<dbReference type="PANTHER" id="PTHR33653">
    <property type="entry name" value="RIBONUCLEASE VAPC2"/>
    <property type="match status" value="1"/>
</dbReference>
<evidence type="ECO:0000313" key="9">
    <source>
        <dbReference type="EMBL" id="BAY59794.1"/>
    </source>
</evidence>
<evidence type="ECO:0000256" key="2">
    <source>
        <dbReference type="ARBA" id="ARBA00022649"/>
    </source>
</evidence>
<evidence type="ECO:0000256" key="4">
    <source>
        <dbReference type="ARBA" id="ARBA00022723"/>
    </source>
</evidence>
<geneLocation type="plasmid" evidence="9">
    <name>plasmid2</name>
</geneLocation>
<keyword evidence="9" id="KW-0614">Plasmid</keyword>
<keyword evidence="10" id="KW-1185">Reference proteome</keyword>
<dbReference type="Pfam" id="PF01850">
    <property type="entry name" value="PIN"/>
    <property type="match status" value="1"/>
</dbReference>
<evidence type="ECO:0000256" key="7">
    <source>
        <dbReference type="ARBA" id="ARBA00038093"/>
    </source>
</evidence>
<dbReference type="PANTHER" id="PTHR33653:SF1">
    <property type="entry name" value="RIBONUCLEASE VAPC2"/>
    <property type="match status" value="1"/>
</dbReference>
<accession>A0A1Z4JSU6</accession>
<dbReference type="InterPro" id="IPR029060">
    <property type="entry name" value="PIN-like_dom_sf"/>
</dbReference>
<gene>
    <name evidence="9" type="ORF">NIES2135_66710</name>
</gene>
<evidence type="ECO:0000259" key="8">
    <source>
        <dbReference type="Pfam" id="PF01850"/>
    </source>
</evidence>
<keyword evidence="2" id="KW-1277">Toxin-antitoxin system</keyword>
<keyword evidence="5" id="KW-0378">Hydrolase</keyword>
<dbReference type="GO" id="GO:0004518">
    <property type="term" value="F:nuclease activity"/>
    <property type="evidence" value="ECO:0007669"/>
    <property type="project" value="UniProtKB-KW"/>
</dbReference>
<evidence type="ECO:0000313" key="10">
    <source>
        <dbReference type="Proteomes" id="UP000217895"/>
    </source>
</evidence>
<dbReference type="EMBL" id="AP018205">
    <property type="protein sequence ID" value="BAY59794.1"/>
    <property type="molecule type" value="Genomic_DNA"/>
</dbReference>
<name>A0A1Z4JSU6_LEPBY</name>
<reference evidence="9 10" key="1">
    <citation type="submission" date="2017-06" db="EMBL/GenBank/DDBJ databases">
        <title>Genome sequencing of cyanobaciteial culture collection at National Institute for Environmental Studies (NIES).</title>
        <authorList>
            <person name="Hirose Y."/>
            <person name="Shimura Y."/>
            <person name="Fujisawa T."/>
            <person name="Nakamura Y."/>
            <person name="Kawachi M."/>
        </authorList>
    </citation>
    <scope>NUCLEOTIDE SEQUENCE [LARGE SCALE GENOMIC DNA]</scope>
    <source>
        <strain evidence="9 10">NIES-2135</strain>
        <plasmid evidence="10">Plasmid Plasmid2 dna</plasmid>
    </source>
</reference>
<evidence type="ECO:0000256" key="6">
    <source>
        <dbReference type="ARBA" id="ARBA00022842"/>
    </source>
</evidence>
<evidence type="ECO:0000256" key="5">
    <source>
        <dbReference type="ARBA" id="ARBA00022801"/>
    </source>
</evidence>
<evidence type="ECO:0000256" key="1">
    <source>
        <dbReference type="ARBA" id="ARBA00001946"/>
    </source>
</evidence>
<dbReference type="SUPFAM" id="SSF88723">
    <property type="entry name" value="PIN domain-like"/>
    <property type="match status" value="1"/>
</dbReference>
<dbReference type="InterPro" id="IPR002716">
    <property type="entry name" value="PIN_dom"/>
</dbReference>
<dbReference type="CDD" id="cd09881">
    <property type="entry name" value="PIN_VapC4-5_FitB-like"/>
    <property type="match status" value="1"/>
</dbReference>
<dbReference type="GO" id="GO:0046872">
    <property type="term" value="F:metal ion binding"/>
    <property type="evidence" value="ECO:0007669"/>
    <property type="project" value="UniProtKB-KW"/>
</dbReference>
<comment type="cofactor">
    <cofactor evidence="1">
        <name>Mg(2+)</name>
        <dbReference type="ChEBI" id="CHEBI:18420"/>
    </cofactor>
</comment>
<proteinExistence type="inferred from homology"/>
<dbReference type="Gene3D" id="3.40.50.1010">
    <property type="entry name" value="5'-nuclease"/>
    <property type="match status" value="1"/>
</dbReference>
<organism evidence="9 10">
    <name type="scientific">Leptolyngbya boryana NIES-2135</name>
    <dbReference type="NCBI Taxonomy" id="1973484"/>
    <lineage>
        <taxon>Bacteria</taxon>
        <taxon>Bacillati</taxon>
        <taxon>Cyanobacteriota</taxon>
        <taxon>Cyanophyceae</taxon>
        <taxon>Leptolyngbyales</taxon>
        <taxon>Leptolyngbyaceae</taxon>
        <taxon>Leptolyngbya group</taxon>
        <taxon>Leptolyngbya</taxon>
    </lineage>
</organism>
<dbReference type="GO" id="GO:0016787">
    <property type="term" value="F:hydrolase activity"/>
    <property type="evidence" value="ECO:0007669"/>
    <property type="project" value="UniProtKB-KW"/>
</dbReference>
<evidence type="ECO:0000256" key="3">
    <source>
        <dbReference type="ARBA" id="ARBA00022722"/>
    </source>
</evidence>
<dbReference type="InterPro" id="IPR050556">
    <property type="entry name" value="Type_II_TA_system_RNase"/>
</dbReference>
<keyword evidence="3" id="KW-0540">Nuclease</keyword>
<keyword evidence="4" id="KW-0479">Metal-binding</keyword>
<dbReference type="Proteomes" id="UP000217895">
    <property type="component" value="Plasmid Plasmid2 dna"/>
</dbReference>
<protein>
    <recommendedName>
        <fullName evidence="8">PIN domain-containing protein</fullName>
    </recommendedName>
</protein>
<sequence length="119" mass="13439">MKGNRRASIRFNRAFPQCYTSTIVVAELYKGILDSQRLQDNLQSLADLTTYLAIESFDLAAAEEFGRIQVELKRIGKPTGEVDALIAAVARSRQSILVTNNTRHFENIANLQLEDWLEP</sequence>
<dbReference type="AlphaFoldDB" id="A0A1Z4JSU6"/>
<feature type="domain" description="PIN" evidence="8">
    <location>
        <begin position="7"/>
        <end position="109"/>
    </location>
</feature>
<comment type="similarity">
    <text evidence="7">Belongs to the PINc/VapC protein family.</text>
</comment>
<keyword evidence="6" id="KW-0460">Magnesium</keyword>